<gene>
    <name evidence="2" type="primary">OJ1115_B01.3</name>
</gene>
<feature type="region of interest" description="Disordered" evidence="1">
    <location>
        <begin position="1"/>
        <end position="31"/>
    </location>
</feature>
<evidence type="ECO:0000313" key="2">
    <source>
        <dbReference type="EMBL" id="BAD15431.1"/>
    </source>
</evidence>
<name>Q6ZIH9_ORYSJ</name>
<protein>
    <submittedName>
        <fullName evidence="2">Uncharacterized protein</fullName>
    </submittedName>
</protein>
<organism evidence="2 3">
    <name type="scientific">Oryza sativa subsp. japonica</name>
    <name type="common">Rice</name>
    <dbReference type="NCBI Taxonomy" id="39947"/>
    <lineage>
        <taxon>Eukaryota</taxon>
        <taxon>Viridiplantae</taxon>
        <taxon>Streptophyta</taxon>
        <taxon>Embryophyta</taxon>
        <taxon>Tracheophyta</taxon>
        <taxon>Spermatophyta</taxon>
        <taxon>Magnoliopsida</taxon>
        <taxon>Liliopsida</taxon>
        <taxon>Poales</taxon>
        <taxon>Poaceae</taxon>
        <taxon>BOP clade</taxon>
        <taxon>Oryzoideae</taxon>
        <taxon>Oryzeae</taxon>
        <taxon>Oryzinae</taxon>
        <taxon>Oryza</taxon>
        <taxon>Oryza sativa</taxon>
    </lineage>
</organism>
<dbReference type="Proteomes" id="UP000000763">
    <property type="component" value="Chromosome 2"/>
</dbReference>
<dbReference type="AlphaFoldDB" id="Q6ZIH9"/>
<proteinExistence type="predicted"/>
<sequence>MRRIGQFTARSMHRSTATRPATGRPATRGRVDGDLAAGRFWLYARALLLYATGRILSSVEINND</sequence>
<feature type="compositionally biased region" description="Low complexity" evidence="1">
    <location>
        <begin position="17"/>
        <end position="28"/>
    </location>
</feature>
<reference evidence="3" key="1">
    <citation type="journal article" date="2005" name="Nature">
        <title>The map-based sequence of the rice genome.</title>
        <authorList>
            <consortium name="International rice genome sequencing project (IRGSP)"/>
            <person name="Matsumoto T."/>
            <person name="Wu J."/>
            <person name="Kanamori H."/>
            <person name="Katayose Y."/>
            <person name="Fujisawa M."/>
            <person name="Namiki N."/>
            <person name="Mizuno H."/>
            <person name="Yamamoto K."/>
            <person name="Antonio B.A."/>
            <person name="Baba T."/>
            <person name="Sakata K."/>
            <person name="Nagamura Y."/>
            <person name="Aoki H."/>
            <person name="Arikawa K."/>
            <person name="Arita K."/>
            <person name="Bito T."/>
            <person name="Chiden Y."/>
            <person name="Fujitsuka N."/>
            <person name="Fukunaka R."/>
            <person name="Hamada M."/>
            <person name="Harada C."/>
            <person name="Hayashi A."/>
            <person name="Hijishita S."/>
            <person name="Honda M."/>
            <person name="Hosokawa S."/>
            <person name="Ichikawa Y."/>
            <person name="Idonuma A."/>
            <person name="Iijima M."/>
            <person name="Ikeda M."/>
            <person name="Ikeno M."/>
            <person name="Ito K."/>
            <person name="Ito S."/>
            <person name="Ito T."/>
            <person name="Ito Y."/>
            <person name="Ito Y."/>
            <person name="Iwabuchi A."/>
            <person name="Kamiya K."/>
            <person name="Karasawa W."/>
            <person name="Kurita K."/>
            <person name="Katagiri S."/>
            <person name="Kikuta A."/>
            <person name="Kobayashi H."/>
            <person name="Kobayashi N."/>
            <person name="Machita K."/>
            <person name="Maehara T."/>
            <person name="Masukawa M."/>
            <person name="Mizubayashi T."/>
            <person name="Mukai Y."/>
            <person name="Nagasaki H."/>
            <person name="Nagata Y."/>
            <person name="Naito S."/>
            <person name="Nakashima M."/>
            <person name="Nakama Y."/>
            <person name="Nakamichi Y."/>
            <person name="Nakamura M."/>
            <person name="Meguro A."/>
            <person name="Negishi M."/>
            <person name="Ohta I."/>
            <person name="Ohta T."/>
            <person name="Okamoto M."/>
            <person name="Ono N."/>
            <person name="Saji S."/>
            <person name="Sakaguchi M."/>
            <person name="Sakai K."/>
            <person name="Shibata M."/>
            <person name="Shimokawa T."/>
            <person name="Song J."/>
            <person name="Takazaki Y."/>
            <person name="Terasawa K."/>
            <person name="Tsugane M."/>
            <person name="Tsuji K."/>
            <person name="Ueda S."/>
            <person name="Waki K."/>
            <person name="Yamagata H."/>
            <person name="Yamamoto M."/>
            <person name="Yamamoto S."/>
            <person name="Yamane H."/>
            <person name="Yoshiki S."/>
            <person name="Yoshihara R."/>
            <person name="Yukawa K."/>
            <person name="Zhong H."/>
            <person name="Yano M."/>
            <person name="Yuan Q."/>
            <person name="Ouyang S."/>
            <person name="Liu J."/>
            <person name="Jones K.M."/>
            <person name="Gansberger K."/>
            <person name="Moffat K."/>
            <person name="Hill J."/>
            <person name="Bera J."/>
            <person name="Fadrosh D."/>
            <person name="Jin S."/>
            <person name="Johri S."/>
            <person name="Kim M."/>
            <person name="Overton L."/>
            <person name="Reardon M."/>
            <person name="Tsitrin T."/>
            <person name="Vuong H."/>
            <person name="Weaver B."/>
            <person name="Ciecko A."/>
            <person name="Tallon L."/>
            <person name="Jackson J."/>
            <person name="Pai G."/>
            <person name="Aken S.V."/>
            <person name="Utterback T."/>
            <person name="Reidmuller S."/>
            <person name="Feldblyum T."/>
            <person name="Hsiao J."/>
            <person name="Zismann V."/>
            <person name="Iobst S."/>
            <person name="de Vazeille A.R."/>
            <person name="Buell C.R."/>
            <person name="Ying K."/>
            <person name="Li Y."/>
            <person name="Lu T."/>
            <person name="Huang Y."/>
            <person name="Zhao Q."/>
            <person name="Feng Q."/>
            <person name="Zhang L."/>
            <person name="Zhu J."/>
            <person name="Weng Q."/>
            <person name="Mu J."/>
            <person name="Lu Y."/>
            <person name="Fan D."/>
            <person name="Liu Y."/>
            <person name="Guan J."/>
            <person name="Zhang Y."/>
            <person name="Yu S."/>
            <person name="Liu X."/>
            <person name="Zhang Y."/>
            <person name="Hong G."/>
            <person name="Han B."/>
            <person name="Choisne N."/>
            <person name="Demange N."/>
            <person name="Orjeda G."/>
            <person name="Samain S."/>
            <person name="Cattolico L."/>
            <person name="Pelletier E."/>
            <person name="Couloux A."/>
            <person name="Segurens B."/>
            <person name="Wincker P."/>
            <person name="D'Hont A."/>
            <person name="Scarpelli C."/>
            <person name="Weissenbach J."/>
            <person name="Salanoubat M."/>
            <person name="Quetier F."/>
            <person name="Yu Y."/>
            <person name="Kim H.R."/>
            <person name="Rambo T."/>
            <person name="Currie J."/>
            <person name="Collura K."/>
            <person name="Luo M."/>
            <person name="Yang T."/>
            <person name="Ammiraju J.S.S."/>
            <person name="Engler F."/>
            <person name="Soderlund C."/>
            <person name="Wing R.A."/>
            <person name="Palmer L.E."/>
            <person name="de la Bastide M."/>
            <person name="Spiegel L."/>
            <person name="Nascimento L."/>
            <person name="Zutavern T."/>
            <person name="O'Shaughnessy A."/>
            <person name="Dike S."/>
            <person name="Dedhia N."/>
            <person name="Preston R."/>
            <person name="Balija V."/>
            <person name="McCombie W.R."/>
            <person name="Chow T."/>
            <person name="Chen H."/>
            <person name="Chung M."/>
            <person name="Chen C."/>
            <person name="Shaw J."/>
            <person name="Wu H."/>
            <person name="Hsiao K."/>
            <person name="Chao Y."/>
            <person name="Chu M."/>
            <person name="Cheng C."/>
            <person name="Hour A."/>
            <person name="Lee P."/>
            <person name="Lin S."/>
            <person name="Lin Y."/>
            <person name="Liou J."/>
            <person name="Liu S."/>
            <person name="Hsing Y."/>
            <person name="Raghuvanshi S."/>
            <person name="Mohanty A."/>
            <person name="Bharti A.K."/>
            <person name="Gaur A."/>
            <person name="Gupta V."/>
            <person name="Kumar D."/>
            <person name="Ravi V."/>
            <person name="Vij S."/>
            <person name="Kapur A."/>
            <person name="Khurana P."/>
            <person name="Khurana P."/>
            <person name="Khurana J.P."/>
            <person name="Tyagi A.K."/>
            <person name="Gaikwad K."/>
            <person name="Singh A."/>
            <person name="Dalal V."/>
            <person name="Srivastava S."/>
            <person name="Dixit A."/>
            <person name="Pal A.K."/>
            <person name="Ghazi I.A."/>
            <person name="Yadav M."/>
            <person name="Pandit A."/>
            <person name="Bhargava A."/>
            <person name="Sureshbabu K."/>
            <person name="Batra K."/>
            <person name="Sharma T.R."/>
            <person name="Mohapatra T."/>
            <person name="Singh N.K."/>
            <person name="Messing J."/>
            <person name="Nelson A.B."/>
            <person name="Fuks G."/>
            <person name="Kavchok S."/>
            <person name="Keizer G."/>
            <person name="Linton E."/>
            <person name="Llaca V."/>
            <person name="Song R."/>
            <person name="Tanyolac B."/>
            <person name="Young S."/>
            <person name="Ho-Il K."/>
            <person name="Hahn J.H."/>
            <person name="Sangsakoo G."/>
            <person name="Vanavichit A."/>
            <person name="de Mattos Luiz.A.T."/>
            <person name="Zimmer P.D."/>
            <person name="Malone G."/>
            <person name="Dellagostin O."/>
            <person name="de Oliveira A.C."/>
            <person name="Bevan M."/>
            <person name="Bancroft I."/>
            <person name="Minx P."/>
            <person name="Cordum H."/>
            <person name="Wilson R."/>
            <person name="Cheng Z."/>
            <person name="Jin W."/>
            <person name="Jiang J."/>
            <person name="Leong S.A."/>
            <person name="Iwama H."/>
            <person name="Gojobori T."/>
            <person name="Itoh T."/>
            <person name="Niimura Y."/>
            <person name="Fujii Y."/>
            <person name="Habara T."/>
            <person name="Sakai H."/>
            <person name="Sato Y."/>
            <person name="Wilson G."/>
            <person name="Kumar K."/>
            <person name="McCouch S."/>
            <person name="Juretic N."/>
            <person name="Hoen D."/>
            <person name="Wright S."/>
            <person name="Bruskiewich R."/>
            <person name="Bureau T."/>
            <person name="Miyao A."/>
            <person name="Hirochika H."/>
            <person name="Nishikawa T."/>
            <person name="Kadowaki K."/>
            <person name="Sugiura M."/>
            <person name="Burr B."/>
            <person name="Sasaki T."/>
        </authorList>
    </citation>
    <scope>NUCLEOTIDE SEQUENCE [LARGE SCALE GENOMIC DNA]</scope>
    <source>
        <strain evidence="3">cv. Nipponbare</strain>
    </source>
</reference>
<evidence type="ECO:0000256" key="1">
    <source>
        <dbReference type="SAM" id="MobiDB-lite"/>
    </source>
</evidence>
<accession>Q6ZIH9</accession>
<reference evidence="3" key="2">
    <citation type="journal article" date="2008" name="Nucleic Acids Res.">
        <title>The rice annotation project database (RAP-DB): 2008 update.</title>
        <authorList>
            <consortium name="The rice annotation project (RAP)"/>
        </authorList>
    </citation>
    <scope>GENOME REANNOTATION</scope>
    <source>
        <strain evidence="3">cv. Nipponbare</strain>
    </source>
</reference>
<evidence type="ECO:0000313" key="3">
    <source>
        <dbReference type="Proteomes" id="UP000000763"/>
    </source>
</evidence>
<dbReference type="EMBL" id="AP004000">
    <property type="protein sequence ID" value="BAD15431.1"/>
    <property type="molecule type" value="Genomic_DNA"/>
</dbReference>